<sequence length="64" mass="6607">MADLAPIGPQSVLKGADRPAGRDDPVSVAKSDGAQDILVEKPGRTGTKRFDGPHEARKAVLGDA</sequence>
<dbReference type="EMBL" id="JAHWZY010000018">
    <property type="protein sequence ID" value="MEZ3180700.1"/>
    <property type="molecule type" value="Genomic_DNA"/>
</dbReference>
<evidence type="ECO:0000256" key="1">
    <source>
        <dbReference type="SAM" id="MobiDB-lite"/>
    </source>
</evidence>
<evidence type="ECO:0000313" key="3">
    <source>
        <dbReference type="Proteomes" id="UP001567537"/>
    </source>
</evidence>
<reference evidence="2 3" key="1">
    <citation type="journal article" date="2021" name="Res Sq">
        <title>Streptomyces Pimoensis sp. nov., Isolated From the Taklimakan Desert in Xinjiang, China.</title>
        <authorList>
            <person name="Zhang P."/>
            <person name="Luo X."/>
            <person name="Luo X."/>
            <person name="Liu Z."/>
            <person name="Xia Z."/>
            <person name="Wan C."/>
            <person name="zhang L."/>
        </authorList>
    </citation>
    <scope>NUCLEOTIDE SEQUENCE [LARGE SCALE GENOMIC DNA]</scope>
    <source>
        <strain evidence="2 3">TRM75549</strain>
    </source>
</reference>
<proteinExistence type="predicted"/>
<feature type="compositionally biased region" description="Basic and acidic residues" evidence="1">
    <location>
        <begin position="38"/>
        <end position="64"/>
    </location>
</feature>
<organism evidence="2 3">
    <name type="scientific">Streptomyces pimonensis</name>
    <dbReference type="NCBI Taxonomy" id="2860288"/>
    <lineage>
        <taxon>Bacteria</taxon>
        <taxon>Bacillati</taxon>
        <taxon>Actinomycetota</taxon>
        <taxon>Actinomycetes</taxon>
        <taxon>Kitasatosporales</taxon>
        <taxon>Streptomycetaceae</taxon>
        <taxon>Streptomyces</taxon>
    </lineage>
</organism>
<evidence type="ECO:0000313" key="2">
    <source>
        <dbReference type="EMBL" id="MEZ3180700.1"/>
    </source>
</evidence>
<feature type="region of interest" description="Disordered" evidence="1">
    <location>
        <begin position="1"/>
        <end position="64"/>
    </location>
</feature>
<dbReference type="Proteomes" id="UP001567537">
    <property type="component" value="Unassembled WGS sequence"/>
</dbReference>
<dbReference type="RefSeq" id="WP_371239501.1">
    <property type="nucleotide sequence ID" value="NZ_JAHWZY010000018.1"/>
</dbReference>
<gene>
    <name evidence="2" type="ORF">KYY02_19000</name>
</gene>
<protein>
    <submittedName>
        <fullName evidence="2">Uncharacterized protein</fullName>
    </submittedName>
</protein>
<feature type="compositionally biased region" description="Basic and acidic residues" evidence="1">
    <location>
        <begin position="15"/>
        <end position="25"/>
    </location>
</feature>
<comment type="caution">
    <text evidence="2">The sequence shown here is derived from an EMBL/GenBank/DDBJ whole genome shotgun (WGS) entry which is preliminary data.</text>
</comment>
<accession>A0ABV4J5L9</accession>
<name>A0ABV4J5L9_9ACTN</name>
<keyword evidence="3" id="KW-1185">Reference proteome</keyword>